<reference evidence="11" key="1">
    <citation type="submission" date="2025-08" db="UniProtKB">
        <authorList>
            <consortium name="RefSeq"/>
        </authorList>
    </citation>
    <scope>IDENTIFICATION</scope>
    <source>
        <tissue evidence="11">Whole organism</tissue>
    </source>
</reference>
<keyword evidence="6" id="KW-0325">Glycoprotein</keyword>
<feature type="signal peptide" evidence="8">
    <location>
        <begin position="1"/>
        <end position="21"/>
    </location>
</feature>
<organism evidence="10 11">
    <name type="scientific">Hyalella azteca</name>
    <name type="common">Amphipod</name>
    <dbReference type="NCBI Taxonomy" id="294128"/>
    <lineage>
        <taxon>Eukaryota</taxon>
        <taxon>Metazoa</taxon>
        <taxon>Ecdysozoa</taxon>
        <taxon>Arthropoda</taxon>
        <taxon>Crustacea</taxon>
        <taxon>Multicrustacea</taxon>
        <taxon>Malacostraca</taxon>
        <taxon>Eumalacostraca</taxon>
        <taxon>Peracarida</taxon>
        <taxon>Amphipoda</taxon>
        <taxon>Senticaudata</taxon>
        <taxon>Talitrida</taxon>
        <taxon>Talitroidea</taxon>
        <taxon>Hyalellidae</taxon>
        <taxon>Hyalella</taxon>
    </lineage>
</organism>
<evidence type="ECO:0000256" key="4">
    <source>
        <dbReference type="ARBA" id="ARBA00022801"/>
    </source>
</evidence>
<dbReference type="PANTHER" id="PTHR10342">
    <property type="entry name" value="ARYLSULFATASE"/>
    <property type="match status" value="1"/>
</dbReference>
<feature type="compositionally biased region" description="Basic and acidic residues" evidence="7">
    <location>
        <begin position="484"/>
        <end position="495"/>
    </location>
</feature>
<keyword evidence="5" id="KW-0106">Calcium</keyword>
<keyword evidence="8" id="KW-0732">Signal</keyword>
<dbReference type="GO" id="GO:0008484">
    <property type="term" value="F:sulfuric ester hydrolase activity"/>
    <property type="evidence" value="ECO:0007669"/>
    <property type="project" value="InterPro"/>
</dbReference>
<dbReference type="AlphaFoldDB" id="A0A8B7P628"/>
<dbReference type="Gene3D" id="3.30.1120.10">
    <property type="match status" value="2"/>
</dbReference>
<dbReference type="Proteomes" id="UP000694843">
    <property type="component" value="Unplaced"/>
</dbReference>
<dbReference type="InterPro" id="IPR017850">
    <property type="entry name" value="Alkaline_phosphatase_core_sf"/>
</dbReference>
<proteinExistence type="inferred from homology"/>
<name>A0A8B7P628_HYAAZ</name>
<dbReference type="CDD" id="cd16029">
    <property type="entry name" value="4-S"/>
    <property type="match status" value="1"/>
</dbReference>
<dbReference type="PANTHER" id="PTHR10342:SF274">
    <property type="entry name" value="ARYLSULFATASE B"/>
    <property type="match status" value="1"/>
</dbReference>
<evidence type="ECO:0000256" key="1">
    <source>
        <dbReference type="ARBA" id="ARBA00001913"/>
    </source>
</evidence>
<feature type="domain" description="Sulfatase N-terminal" evidence="9">
    <location>
        <begin position="33"/>
        <end position="357"/>
    </location>
</feature>
<evidence type="ECO:0000256" key="8">
    <source>
        <dbReference type="SAM" id="SignalP"/>
    </source>
</evidence>
<evidence type="ECO:0000256" key="7">
    <source>
        <dbReference type="SAM" id="MobiDB-lite"/>
    </source>
</evidence>
<keyword evidence="4" id="KW-0378">Hydrolase</keyword>
<evidence type="ECO:0000256" key="3">
    <source>
        <dbReference type="ARBA" id="ARBA00022723"/>
    </source>
</evidence>
<dbReference type="PROSITE" id="PS00149">
    <property type="entry name" value="SULFATASE_2"/>
    <property type="match status" value="1"/>
</dbReference>
<dbReference type="Gene3D" id="3.40.720.10">
    <property type="entry name" value="Alkaline Phosphatase, subunit A"/>
    <property type="match status" value="1"/>
</dbReference>
<evidence type="ECO:0000259" key="9">
    <source>
        <dbReference type="Pfam" id="PF00884"/>
    </source>
</evidence>
<accession>A0A8B7P628</accession>
<dbReference type="InterPro" id="IPR047115">
    <property type="entry name" value="ARSB"/>
</dbReference>
<evidence type="ECO:0000256" key="5">
    <source>
        <dbReference type="ARBA" id="ARBA00022837"/>
    </source>
</evidence>
<comment type="similarity">
    <text evidence="2">Belongs to the sulfatase family.</text>
</comment>
<dbReference type="KEGG" id="hazt:108677826"/>
<dbReference type="GeneID" id="108677826"/>
<dbReference type="SUPFAM" id="SSF53649">
    <property type="entry name" value="Alkaline phosphatase-like"/>
    <property type="match status" value="1"/>
</dbReference>
<dbReference type="OrthoDB" id="103349at2759"/>
<evidence type="ECO:0000256" key="2">
    <source>
        <dbReference type="ARBA" id="ARBA00008779"/>
    </source>
</evidence>
<protein>
    <submittedName>
        <fullName evidence="11">Arylsulfatase B</fullName>
    </submittedName>
</protein>
<dbReference type="GO" id="GO:0046872">
    <property type="term" value="F:metal ion binding"/>
    <property type="evidence" value="ECO:0007669"/>
    <property type="project" value="UniProtKB-KW"/>
</dbReference>
<keyword evidence="10" id="KW-1185">Reference proteome</keyword>
<gene>
    <name evidence="11" type="primary">LOC108677826</name>
</gene>
<dbReference type="RefSeq" id="XP_018021604.1">
    <property type="nucleotide sequence ID" value="XM_018166115.2"/>
</dbReference>
<keyword evidence="3" id="KW-0479">Metal-binding</keyword>
<comment type="cofactor">
    <cofactor evidence="1">
        <name>Ca(2+)</name>
        <dbReference type="ChEBI" id="CHEBI:29108"/>
    </cofactor>
</comment>
<feature type="region of interest" description="Disordered" evidence="7">
    <location>
        <begin position="467"/>
        <end position="529"/>
    </location>
</feature>
<dbReference type="InterPro" id="IPR024607">
    <property type="entry name" value="Sulfatase_CS"/>
</dbReference>
<feature type="chain" id="PRO_5034100034" evidence="8">
    <location>
        <begin position="22"/>
        <end position="636"/>
    </location>
</feature>
<evidence type="ECO:0000256" key="6">
    <source>
        <dbReference type="ARBA" id="ARBA00023180"/>
    </source>
</evidence>
<evidence type="ECO:0000313" key="11">
    <source>
        <dbReference type="RefSeq" id="XP_018021604.1"/>
    </source>
</evidence>
<sequence>MSRTLVIILAVMTTQLSLVWSATTETDRQNSKPHIIYILADDLGFHDVPWHNPLIRAPALQRLVDEGVTLEQSYMLPVCSPSRAALISGRYPHKNGMKSANIKPLQPTGLPLNLTLLPESLKMLGYSTHAVGKWHLGFCKEEYTPIKRGFDSFYGFYTGNLDYYEHSQGTKRVDPSGEKSTVRKASGLDFHSNATASSEAVGKYSTFEFVKKIKSLLRSRDPKDPLFLYAAFQNPHGPLQVPRRFLELYPHEANPKRRIILGMVSALDHAVGSVVAALEETGHFQNSIIVFSSDNGASWNKMGLNWPLRGSKGSLFEGGTRVPAVVSSLRLAQRGVVYTGLFHATDWYPTLLRAAGAPASASEGLDGVDQWEALNGRAPPPRQQMIYQMTNHRGLSTAMRYKNYKVILGNFKDKGWGVPPEYENITEATLEGFLDSGAAMSIVPPRPRINDTAPRYVDQELYLSSSTDMADFGPPVEYDYDGTNDEKLESRDDNARSFPTGNTSVEDEDPGRHARKQGTKADKKERKAQHKAFKRLKPTKIKLKSTQRVVGNRKKDISTFRSANDFLVSGIPIHLYNLADDPYERHNLAEREPEILEGILGRLVPELRKYVEPHEPPTSSAGDPSHFNGVWSSGWC</sequence>
<dbReference type="Pfam" id="PF00884">
    <property type="entry name" value="Sulfatase"/>
    <property type="match status" value="1"/>
</dbReference>
<dbReference type="InterPro" id="IPR000917">
    <property type="entry name" value="Sulfatase_N"/>
</dbReference>
<evidence type="ECO:0000313" key="10">
    <source>
        <dbReference type="Proteomes" id="UP000694843"/>
    </source>
</evidence>